<feature type="domain" description="Glycosyl transferase 1" evidence="4">
    <location>
        <begin position="5"/>
        <end position="190"/>
    </location>
</feature>
<dbReference type="PANTHER" id="PTHR12526">
    <property type="entry name" value="GLYCOSYLTRANSFERASE"/>
    <property type="match status" value="1"/>
</dbReference>
<protein>
    <submittedName>
        <fullName evidence="5">Glycosyltransferase</fullName>
        <ecNumber evidence="5">2.4.-.-</ecNumber>
    </submittedName>
</protein>
<dbReference type="EC" id="2.4.-.-" evidence="5"/>
<proteinExistence type="predicted"/>
<dbReference type="RefSeq" id="WP_185160444.1">
    <property type="nucleotide sequence ID" value="NZ_CP048732.1"/>
</dbReference>
<feature type="domain" description="Glycosyl transferase family 1" evidence="3">
    <location>
        <begin position="316"/>
        <end position="477"/>
    </location>
</feature>
<comment type="caution">
    <text evidence="5">The sequence shown here is derived from an EMBL/GenBank/DDBJ whole genome shotgun (WGS) entry which is preliminary data.</text>
</comment>
<dbReference type="Pfam" id="PF00534">
    <property type="entry name" value="Glycos_transf_1"/>
    <property type="match status" value="1"/>
</dbReference>
<gene>
    <name evidence="5" type="ORF">NQ032_03645</name>
</gene>
<keyword evidence="2 5" id="KW-0808">Transferase</keyword>
<dbReference type="GO" id="GO:0016757">
    <property type="term" value="F:glycosyltransferase activity"/>
    <property type="evidence" value="ECO:0007669"/>
    <property type="project" value="UniProtKB-KW"/>
</dbReference>
<organism evidence="5 6">
    <name type="scientific">Mammaliicoccus sciuri</name>
    <name type="common">Staphylococcus sciuri</name>
    <dbReference type="NCBI Taxonomy" id="1296"/>
    <lineage>
        <taxon>Bacteria</taxon>
        <taxon>Bacillati</taxon>
        <taxon>Bacillota</taxon>
        <taxon>Bacilli</taxon>
        <taxon>Bacillales</taxon>
        <taxon>Staphylococcaceae</taxon>
        <taxon>Mammaliicoccus</taxon>
    </lineage>
</organism>
<dbReference type="InterPro" id="IPR015397">
    <property type="entry name" value="Glyco_trans_A_1"/>
</dbReference>
<keyword evidence="1 5" id="KW-0328">Glycosyltransferase</keyword>
<dbReference type="PANTHER" id="PTHR12526:SF629">
    <property type="entry name" value="TEICHURONIC ACID BIOSYNTHESIS GLYCOSYLTRANSFERASE TUAH-RELATED"/>
    <property type="match status" value="1"/>
</dbReference>
<evidence type="ECO:0000313" key="6">
    <source>
        <dbReference type="Proteomes" id="UP001204068"/>
    </source>
</evidence>
<dbReference type="SUPFAM" id="SSF53756">
    <property type="entry name" value="UDP-Glycosyltransferase/glycogen phosphorylase"/>
    <property type="match status" value="1"/>
</dbReference>
<dbReference type="EMBL" id="JANILD010000001">
    <property type="protein sequence ID" value="MCQ9302713.1"/>
    <property type="molecule type" value="Genomic_DNA"/>
</dbReference>
<reference evidence="5" key="1">
    <citation type="submission" date="2022-07" db="EMBL/GenBank/DDBJ databases">
        <title>Bacterial species isolated from the porcine tonsil microbiota.</title>
        <authorList>
            <person name="Oliveira I.M.F."/>
        </authorList>
    </citation>
    <scope>NUCLEOTIDE SEQUENCE</scope>
    <source>
        <strain evidence="5">8QC2O2</strain>
    </source>
</reference>
<sequence length="495" mass="58503">MLHTITSTLPKVHGGRTKSLLYRIKFLEENLNQKSVIHTTNYDPDYLNIYVDFKERGIINDSLIIRNIYEWLSNNNLLEVYSKPTMFNKGTKETKVKVPNLREEIDKNIIRYYKDKEYVLYRNFYEGTNVLKFEDFMCPFSKKKLERREYTKNGVLHRITNYSATKYSKLYEEYYNKKGDLYLKKHFSDIDKNKLLYIVLYRDDRPFKFFENEKEMFTYYFNHVLEDGSIVFNDARLLDKSLIECNKKLKRVLVFHSTHLINSGIRGSYKLALSKNEKIDKYIVLTNYQKKDIQQDFEINDSKIKVIPHFVEEINDAKNINKIDQFCYVGRISKEKQIDHIIQAFSKYINKGYESKLLIYGKDEDGEKNKLQNLVNELNLENHVEFKGYTNNPKEVFRNSIASILTSEFEGFGLTIMESLNNDCPIISYNIKYGPSELIENNQNGILVEKNNIGELAIAMENARNNPLKDVKLSENFSKQTAINNYKKLLDELQE</sequence>
<dbReference type="InterPro" id="IPR001296">
    <property type="entry name" value="Glyco_trans_1"/>
</dbReference>
<accession>A0AAW5LL89</accession>
<dbReference type="Proteomes" id="UP001204068">
    <property type="component" value="Unassembled WGS sequence"/>
</dbReference>
<evidence type="ECO:0000256" key="1">
    <source>
        <dbReference type="ARBA" id="ARBA00022676"/>
    </source>
</evidence>
<dbReference type="Pfam" id="PF09318">
    <property type="entry name" value="Glyco_trans_A_1"/>
    <property type="match status" value="1"/>
</dbReference>
<dbReference type="AlphaFoldDB" id="A0AAW5LL89"/>
<name>A0AAW5LL89_MAMSC</name>
<evidence type="ECO:0000259" key="3">
    <source>
        <dbReference type="Pfam" id="PF00534"/>
    </source>
</evidence>
<evidence type="ECO:0000256" key="2">
    <source>
        <dbReference type="ARBA" id="ARBA00022679"/>
    </source>
</evidence>
<dbReference type="Gene3D" id="3.40.50.2000">
    <property type="entry name" value="Glycogen Phosphorylase B"/>
    <property type="match status" value="3"/>
</dbReference>
<evidence type="ECO:0000259" key="4">
    <source>
        <dbReference type="Pfam" id="PF09318"/>
    </source>
</evidence>
<evidence type="ECO:0000313" key="5">
    <source>
        <dbReference type="EMBL" id="MCQ9302713.1"/>
    </source>
</evidence>